<dbReference type="Gene3D" id="3.90.550.10">
    <property type="entry name" value="Spore Coat Polysaccharide Biosynthesis Protein SpsA, Chain A"/>
    <property type="match status" value="1"/>
</dbReference>
<keyword evidence="2" id="KW-1185">Reference proteome</keyword>
<dbReference type="EMBL" id="KV454290">
    <property type="protein sequence ID" value="ODQ75417.1"/>
    <property type="molecule type" value="Genomic_DNA"/>
</dbReference>
<accession>A0A1E3QEI5</accession>
<dbReference type="STRING" id="675824.A0A1E3QEI5"/>
<dbReference type="Proteomes" id="UP000094385">
    <property type="component" value="Unassembled WGS sequence"/>
</dbReference>
<sequence>MAARLQGKRLLLPGLAIFAISILVLSLLGYPSPTKPAWQPKYIREWSPDANITLEVDDFSRLPARRSPRYAISSSVMTSRFSQYAMMLAYTLQKHNDLAALDAELILLVRTEGKDAVTPQNITRLENVGWKIMVERDLEFENVDKNQIRPYHRYNLNKLYLWSYTQYERIVFIDADTLCKGSIAELFQQPGEIAGAPDVWWDILTDTRFNSGVITFRPSIEEFHTMVKSVSDPRMHKPNDADQAFLNAYFKFRFHALPYKYNYNIIMYQHHRNTWDKLWNEAVIVHFTTKKPMPNKFCRKGCNEWEPSEWYSMQCREMLAFYGYENELPLLG</sequence>
<name>A0A1E3QEI5_LIPST</name>
<dbReference type="GO" id="GO:0016757">
    <property type="term" value="F:glycosyltransferase activity"/>
    <property type="evidence" value="ECO:0007669"/>
    <property type="project" value="InterPro"/>
</dbReference>
<gene>
    <name evidence="1" type="ORF">LIPSTDRAFT_68013</name>
</gene>
<dbReference type="SUPFAM" id="SSF53448">
    <property type="entry name" value="Nucleotide-diphospho-sugar transferases"/>
    <property type="match status" value="1"/>
</dbReference>
<evidence type="ECO:0000313" key="2">
    <source>
        <dbReference type="Proteomes" id="UP000094385"/>
    </source>
</evidence>
<dbReference type="OrthoDB" id="2014201at2759"/>
<reference evidence="1 2" key="1">
    <citation type="journal article" date="2016" name="Proc. Natl. Acad. Sci. U.S.A.">
        <title>Comparative genomics of biotechnologically important yeasts.</title>
        <authorList>
            <person name="Riley R."/>
            <person name="Haridas S."/>
            <person name="Wolfe K.H."/>
            <person name="Lopes M.R."/>
            <person name="Hittinger C.T."/>
            <person name="Goeker M."/>
            <person name="Salamov A.A."/>
            <person name="Wisecaver J.H."/>
            <person name="Long T.M."/>
            <person name="Calvey C.H."/>
            <person name="Aerts A.L."/>
            <person name="Barry K.W."/>
            <person name="Choi C."/>
            <person name="Clum A."/>
            <person name="Coughlan A.Y."/>
            <person name="Deshpande S."/>
            <person name="Douglass A.P."/>
            <person name="Hanson S.J."/>
            <person name="Klenk H.-P."/>
            <person name="LaButti K.M."/>
            <person name="Lapidus A."/>
            <person name="Lindquist E.A."/>
            <person name="Lipzen A.M."/>
            <person name="Meier-Kolthoff J.P."/>
            <person name="Ohm R.A."/>
            <person name="Otillar R.P."/>
            <person name="Pangilinan J.L."/>
            <person name="Peng Y."/>
            <person name="Rokas A."/>
            <person name="Rosa C.A."/>
            <person name="Scheuner C."/>
            <person name="Sibirny A.A."/>
            <person name="Slot J.C."/>
            <person name="Stielow J.B."/>
            <person name="Sun H."/>
            <person name="Kurtzman C.P."/>
            <person name="Blackwell M."/>
            <person name="Grigoriev I.V."/>
            <person name="Jeffries T.W."/>
        </authorList>
    </citation>
    <scope>NUCLEOTIDE SEQUENCE [LARGE SCALE GENOMIC DNA]</scope>
    <source>
        <strain evidence="1 2">NRRL Y-11557</strain>
    </source>
</reference>
<dbReference type="InterPro" id="IPR050587">
    <property type="entry name" value="GNT1/Glycosyltrans_8"/>
</dbReference>
<protein>
    <recommendedName>
        <fullName evidence="3">Nucleotide-diphospho-sugar transferase</fullName>
    </recommendedName>
</protein>
<proteinExistence type="predicted"/>
<organism evidence="1 2">
    <name type="scientific">Lipomyces starkeyi NRRL Y-11557</name>
    <dbReference type="NCBI Taxonomy" id="675824"/>
    <lineage>
        <taxon>Eukaryota</taxon>
        <taxon>Fungi</taxon>
        <taxon>Dikarya</taxon>
        <taxon>Ascomycota</taxon>
        <taxon>Saccharomycotina</taxon>
        <taxon>Lipomycetes</taxon>
        <taxon>Lipomycetales</taxon>
        <taxon>Lipomycetaceae</taxon>
        <taxon>Lipomyces</taxon>
    </lineage>
</organism>
<dbReference type="AlphaFoldDB" id="A0A1E3QEI5"/>
<dbReference type="InterPro" id="IPR029044">
    <property type="entry name" value="Nucleotide-diphossugar_trans"/>
</dbReference>
<dbReference type="Pfam" id="PF01501">
    <property type="entry name" value="Glyco_transf_8"/>
    <property type="match status" value="1"/>
</dbReference>
<evidence type="ECO:0008006" key="3">
    <source>
        <dbReference type="Google" id="ProtNLM"/>
    </source>
</evidence>
<dbReference type="InterPro" id="IPR002495">
    <property type="entry name" value="Glyco_trans_8"/>
</dbReference>
<dbReference type="PANTHER" id="PTHR11183">
    <property type="entry name" value="GLYCOGENIN SUBFAMILY MEMBER"/>
    <property type="match status" value="1"/>
</dbReference>
<evidence type="ECO:0000313" key="1">
    <source>
        <dbReference type="EMBL" id="ODQ75417.1"/>
    </source>
</evidence>